<evidence type="ECO:0000313" key="1">
    <source>
        <dbReference type="EMBL" id="KAI7997268.1"/>
    </source>
</evidence>
<evidence type="ECO:0000313" key="2">
    <source>
        <dbReference type="Proteomes" id="UP001060215"/>
    </source>
</evidence>
<name>A0ACC0G9T3_9ERIC</name>
<comment type="caution">
    <text evidence="1">The sequence shown here is derived from an EMBL/GenBank/DDBJ whole genome shotgun (WGS) entry which is preliminary data.</text>
</comment>
<dbReference type="Proteomes" id="UP001060215">
    <property type="component" value="Chromosome 10"/>
</dbReference>
<proteinExistence type="predicted"/>
<protein>
    <submittedName>
        <fullName evidence="1">Uncharacterized protein</fullName>
    </submittedName>
</protein>
<keyword evidence="2" id="KW-1185">Reference proteome</keyword>
<gene>
    <name evidence="1" type="ORF">LOK49_LG10G01965</name>
</gene>
<reference evidence="1 2" key="1">
    <citation type="journal article" date="2022" name="Plant J.">
        <title>Chromosome-level genome of Camellia lanceoleosa provides a valuable resource for understanding genome evolution and self-incompatibility.</title>
        <authorList>
            <person name="Gong W."/>
            <person name="Xiao S."/>
            <person name="Wang L."/>
            <person name="Liao Z."/>
            <person name="Chang Y."/>
            <person name="Mo W."/>
            <person name="Hu G."/>
            <person name="Li W."/>
            <person name="Zhao G."/>
            <person name="Zhu H."/>
            <person name="Hu X."/>
            <person name="Ji K."/>
            <person name="Xiang X."/>
            <person name="Song Q."/>
            <person name="Yuan D."/>
            <person name="Jin S."/>
            <person name="Zhang L."/>
        </authorList>
    </citation>
    <scope>NUCLEOTIDE SEQUENCE [LARGE SCALE GENOMIC DNA]</scope>
    <source>
        <strain evidence="1">SQ_2022a</strain>
    </source>
</reference>
<sequence length="695" mass="77955">MATVYLREGGWTDSSGTEVGSEFSEERRSLRPNQVFHPPSLHHFRSGLSMELDDSTWQLEQHDLERCLIGHVVDVRRFGSYLMQMHINDLWHLEGSVHVYGRNKNLYVFLFERVGDMHRIADNGPYAIQGALLIVDYWQPELVLDRLVFAKMMVWVQLYGLPLECFTEEAGVRLGRAVGEVVKVDIDSLMPRNIRFLRLRVWVSLDKPLISGFFLKFRNGQQQWISCRYERVCKICRNCGRVGHTLTACDLSFEEAQRQLDANLQDMSRRLQSPVLTQDSHPMYSAAIRANAHRSDRRTTRIFQHSTHSHLEIPEAVIPPSTGHNANSDADFTDRWEQDWDTGLQQGTPEGSESSMPVVRQDGVPSPALSPVNRLTESNVLSGLGQAPVDSVGELEVMWHQWEGQLSSMGIRPGQLVAERVGDLTTSPHPAQQIYFDSINDPESSHLLDSSEDVLRAIQVSGPGPRLNLPLGEAPITTRAFIRESPSSWTPTGLVNFEVGQSSSMQDNGPQQSTVVADISSPLPLGSILSGPSFRKRLREMESGFDLLYDTEPLFVRDSDRSPLIACSADFLMHSSGMVSDSLCPPHSLGSLLRNHIRRRKKARCSTLSAMQAHAHAANQDSPSPSQASPSVAHFLGWYGLFFGVHFSAVGARLHVLLVALRGVLLSLRVFLRRIPSPRNRYDIGSIHPRPWVLF</sequence>
<dbReference type="EMBL" id="CM045767">
    <property type="protein sequence ID" value="KAI7997268.1"/>
    <property type="molecule type" value="Genomic_DNA"/>
</dbReference>
<organism evidence="1 2">
    <name type="scientific">Camellia lanceoleosa</name>
    <dbReference type="NCBI Taxonomy" id="1840588"/>
    <lineage>
        <taxon>Eukaryota</taxon>
        <taxon>Viridiplantae</taxon>
        <taxon>Streptophyta</taxon>
        <taxon>Embryophyta</taxon>
        <taxon>Tracheophyta</taxon>
        <taxon>Spermatophyta</taxon>
        <taxon>Magnoliopsida</taxon>
        <taxon>eudicotyledons</taxon>
        <taxon>Gunneridae</taxon>
        <taxon>Pentapetalae</taxon>
        <taxon>asterids</taxon>
        <taxon>Ericales</taxon>
        <taxon>Theaceae</taxon>
        <taxon>Camellia</taxon>
    </lineage>
</organism>
<accession>A0ACC0G9T3</accession>